<comment type="similarity">
    <text evidence="2 8">Belongs to the MreD family.</text>
</comment>
<name>A0A8E3MF66_9PAST</name>
<keyword evidence="5 8" id="KW-0133">Cell shape</keyword>
<comment type="subcellular location">
    <subcellularLocation>
        <location evidence="8">Cell inner membrane</location>
    </subcellularLocation>
    <subcellularLocation>
        <location evidence="1">Cell membrane</location>
        <topology evidence="1">Multi-pass membrane protein</topology>
    </subcellularLocation>
</comment>
<keyword evidence="6" id="KW-1133">Transmembrane helix</keyword>
<dbReference type="GO" id="GO:0008360">
    <property type="term" value="P:regulation of cell shape"/>
    <property type="evidence" value="ECO:0007669"/>
    <property type="project" value="UniProtKB-UniRule"/>
</dbReference>
<dbReference type="AlphaFoldDB" id="A0A8E3MF66"/>
<dbReference type="Pfam" id="PF04093">
    <property type="entry name" value="MreD"/>
    <property type="match status" value="1"/>
</dbReference>
<accession>A0A8E3MF66</accession>
<evidence type="ECO:0000313" key="9">
    <source>
        <dbReference type="EMBL" id="QDJ14056.1"/>
    </source>
</evidence>
<evidence type="ECO:0000256" key="5">
    <source>
        <dbReference type="ARBA" id="ARBA00022960"/>
    </source>
</evidence>
<keyword evidence="10" id="KW-1185">Reference proteome</keyword>
<dbReference type="InterPro" id="IPR026034">
    <property type="entry name" value="MreD_proteobac"/>
</dbReference>
<dbReference type="GO" id="GO:0005886">
    <property type="term" value="C:plasma membrane"/>
    <property type="evidence" value="ECO:0007669"/>
    <property type="project" value="UniProtKB-SubCell"/>
</dbReference>
<dbReference type="NCBIfam" id="TIGR03426">
    <property type="entry name" value="shape_MreD"/>
    <property type="match status" value="1"/>
</dbReference>
<keyword evidence="8" id="KW-0997">Cell inner membrane</keyword>
<evidence type="ECO:0000313" key="10">
    <source>
        <dbReference type="Proteomes" id="UP000955338"/>
    </source>
</evidence>
<dbReference type="PANTHER" id="PTHR37484">
    <property type="entry name" value="ROD SHAPE-DETERMINING PROTEIN MRED"/>
    <property type="match status" value="1"/>
</dbReference>
<dbReference type="PANTHER" id="PTHR37484:SF1">
    <property type="entry name" value="ROD SHAPE-DETERMINING PROTEIN MRED"/>
    <property type="match status" value="1"/>
</dbReference>
<evidence type="ECO:0000256" key="2">
    <source>
        <dbReference type="ARBA" id="ARBA00007776"/>
    </source>
</evidence>
<evidence type="ECO:0000256" key="4">
    <source>
        <dbReference type="ARBA" id="ARBA00022692"/>
    </source>
</evidence>
<comment type="function">
    <text evidence="8">Involved in formation of the rod shape of the cell. May also contribute to regulation of formation of penicillin-binding proteins.</text>
</comment>
<evidence type="ECO:0000256" key="6">
    <source>
        <dbReference type="ARBA" id="ARBA00022989"/>
    </source>
</evidence>
<sequence>MKIHSLFQYFVVFLTFLLALVCEVFPWPVELQGYRPAWLIMVLMYWVMAIPNKVNIGTAFLLGLSWDLVSGSLLGLHALILSVFVYLLATHNNYLILRNLSLWQQSLLVILFIAVIRFGLFLVELFVHNAKFHSQELIGSIVSGSVWPWVFLILRGIRRKISLR</sequence>
<dbReference type="InterPro" id="IPR007227">
    <property type="entry name" value="Cell_shape_determining_MreD"/>
</dbReference>
<keyword evidence="3 8" id="KW-1003">Cell membrane</keyword>
<evidence type="ECO:0000256" key="8">
    <source>
        <dbReference type="PIRNR" id="PIRNR018472"/>
    </source>
</evidence>
<reference evidence="9" key="1">
    <citation type="submission" date="2017-06" db="EMBL/GenBank/DDBJ databases">
        <title>Genome sequencing of pathogenic and non-pathogenic strains within Bisgaard taxon 40.</title>
        <authorList>
            <person name="Ladner J.T."/>
            <person name="Lovett S.P."/>
            <person name="Koroleva G."/>
            <person name="Lorch J.M."/>
        </authorList>
    </citation>
    <scope>NUCLEOTIDE SEQUENCE</scope>
    <source>
        <strain evidence="9">27576-1-I1</strain>
    </source>
</reference>
<organism evidence="9 10">
    <name type="scientific">Mergibacter septicus</name>
    <dbReference type="NCBI Taxonomy" id="221402"/>
    <lineage>
        <taxon>Bacteria</taxon>
        <taxon>Pseudomonadati</taxon>
        <taxon>Pseudomonadota</taxon>
        <taxon>Gammaproteobacteria</taxon>
        <taxon>Pasteurellales</taxon>
        <taxon>Pasteurellaceae</taxon>
        <taxon>Mergibacter</taxon>
    </lineage>
</organism>
<dbReference type="Proteomes" id="UP000955338">
    <property type="component" value="Chromosome"/>
</dbReference>
<evidence type="ECO:0000256" key="7">
    <source>
        <dbReference type="ARBA" id="ARBA00023136"/>
    </source>
</evidence>
<gene>
    <name evidence="9" type="primary">mreD</name>
    <name evidence="9" type="ORF">CEP48_00760</name>
</gene>
<keyword evidence="4" id="KW-0812">Transmembrane</keyword>
<evidence type="ECO:0000256" key="3">
    <source>
        <dbReference type="ARBA" id="ARBA00022475"/>
    </source>
</evidence>
<dbReference type="PIRSF" id="PIRSF018472">
    <property type="entry name" value="MreD_proteobac"/>
    <property type="match status" value="1"/>
</dbReference>
<evidence type="ECO:0000256" key="1">
    <source>
        <dbReference type="ARBA" id="ARBA00004651"/>
    </source>
</evidence>
<dbReference type="RefSeq" id="WP_261919862.1">
    <property type="nucleotide sequence ID" value="NZ_CP022011.1"/>
</dbReference>
<dbReference type="EMBL" id="CP022011">
    <property type="protein sequence ID" value="QDJ14056.1"/>
    <property type="molecule type" value="Genomic_DNA"/>
</dbReference>
<proteinExistence type="inferred from homology"/>
<protein>
    <recommendedName>
        <fullName evidence="8">Rod shape-determining protein MreD</fullName>
    </recommendedName>
</protein>
<keyword evidence="7 8" id="KW-0472">Membrane</keyword>